<reference evidence="11 12" key="1">
    <citation type="submission" date="2016-09" db="EMBL/GenBank/DDBJ databases">
        <authorList>
            <person name="Capua I."/>
            <person name="De Benedictis P."/>
            <person name="Joannis T."/>
            <person name="Lombin L.H."/>
            <person name="Cattoli G."/>
        </authorList>
    </citation>
    <scope>NUCLEOTIDE SEQUENCE [LARGE SCALE GENOMIC DNA]</scope>
    <source>
        <strain evidence="11 12">NRS-1</strain>
    </source>
</reference>
<evidence type="ECO:0000256" key="6">
    <source>
        <dbReference type="ARBA" id="ARBA00022989"/>
    </source>
</evidence>
<evidence type="ECO:0000259" key="10">
    <source>
        <dbReference type="Pfam" id="PF03553"/>
    </source>
</evidence>
<dbReference type="PANTHER" id="PTHR33451:SF4">
    <property type="entry name" value="NA+_H+ ANTIPORTER"/>
    <property type="match status" value="1"/>
</dbReference>
<dbReference type="InterPro" id="IPR018461">
    <property type="entry name" value="Na/H_Antiport_NhaC-like_C"/>
</dbReference>
<evidence type="ECO:0000256" key="4">
    <source>
        <dbReference type="ARBA" id="ARBA00022475"/>
    </source>
</evidence>
<dbReference type="OrthoDB" id="9790605at2"/>
<dbReference type="InterPro" id="IPR052180">
    <property type="entry name" value="NhaC_Na-H+_Antiporter"/>
</dbReference>
<feature type="domain" description="Na+/H+ antiporter NhaC-like C-terminal" evidence="10">
    <location>
        <begin position="28"/>
        <end position="212"/>
    </location>
</feature>
<feature type="transmembrane region" description="Helical" evidence="9">
    <location>
        <begin position="370"/>
        <end position="395"/>
    </location>
</feature>
<keyword evidence="3" id="KW-0050">Antiport</keyword>
<evidence type="ECO:0000256" key="9">
    <source>
        <dbReference type="SAM" id="Phobius"/>
    </source>
</evidence>
<feature type="transmembrane region" description="Helical" evidence="9">
    <location>
        <begin position="71"/>
        <end position="90"/>
    </location>
</feature>
<keyword evidence="5 9" id="KW-0812">Transmembrane</keyword>
<feature type="transmembrane region" description="Helical" evidence="9">
    <location>
        <begin position="407"/>
        <end position="425"/>
    </location>
</feature>
<dbReference type="GO" id="GO:0015297">
    <property type="term" value="F:antiporter activity"/>
    <property type="evidence" value="ECO:0007669"/>
    <property type="project" value="UniProtKB-KW"/>
</dbReference>
<gene>
    <name evidence="11" type="ORF">BHF72_2520</name>
</gene>
<keyword evidence="2" id="KW-0813">Transport</keyword>
<dbReference type="KEGG" id="cnr:EB819_04725"/>
<dbReference type="Proteomes" id="UP000095601">
    <property type="component" value="Unassembled WGS sequence"/>
</dbReference>
<name>A0A1E5UDD6_9FLAO</name>
<dbReference type="GO" id="GO:0005886">
    <property type="term" value="C:plasma membrane"/>
    <property type="evidence" value="ECO:0007669"/>
    <property type="project" value="UniProtKB-SubCell"/>
</dbReference>
<feature type="transmembrane region" description="Helical" evidence="9">
    <location>
        <begin position="276"/>
        <end position="301"/>
    </location>
</feature>
<evidence type="ECO:0000256" key="2">
    <source>
        <dbReference type="ARBA" id="ARBA00022448"/>
    </source>
</evidence>
<feature type="transmembrane region" description="Helical" evidence="9">
    <location>
        <begin position="326"/>
        <end position="349"/>
    </location>
</feature>
<evidence type="ECO:0000256" key="1">
    <source>
        <dbReference type="ARBA" id="ARBA00004651"/>
    </source>
</evidence>
<evidence type="ECO:0000256" key="8">
    <source>
        <dbReference type="ARBA" id="ARBA00038435"/>
    </source>
</evidence>
<evidence type="ECO:0000313" key="11">
    <source>
        <dbReference type="EMBL" id="OEL10931.1"/>
    </source>
</evidence>
<dbReference type="AlphaFoldDB" id="A0A1E5UDD6"/>
<evidence type="ECO:0000313" key="12">
    <source>
        <dbReference type="Proteomes" id="UP000095601"/>
    </source>
</evidence>
<comment type="subcellular location">
    <subcellularLocation>
        <location evidence="1">Cell membrane</location>
        <topology evidence="1">Multi-pass membrane protein</topology>
    </subcellularLocation>
</comment>
<feature type="transmembrane region" description="Helical" evidence="9">
    <location>
        <begin position="110"/>
        <end position="135"/>
    </location>
</feature>
<dbReference type="RefSeq" id="WP_069798912.1">
    <property type="nucleotide sequence ID" value="NZ_CP034157.1"/>
</dbReference>
<feature type="transmembrane region" description="Helical" evidence="9">
    <location>
        <begin position="193"/>
        <end position="211"/>
    </location>
</feature>
<organism evidence="11 12">
    <name type="scientific">Cloacibacterium normanense</name>
    <dbReference type="NCBI Taxonomy" id="237258"/>
    <lineage>
        <taxon>Bacteria</taxon>
        <taxon>Pseudomonadati</taxon>
        <taxon>Bacteroidota</taxon>
        <taxon>Flavobacteriia</taxon>
        <taxon>Flavobacteriales</taxon>
        <taxon>Weeksellaceae</taxon>
    </lineage>
</organism>
<protein>
    <submittedName>
        <fullName evidence="11">Na+/H+ antiporter family protein</fullName>
    </submittedName>
</protein>
<dbReference type="PANTHER" id="PTHR33451">
    <property type="entry name" value="MALATE-2H(+)/NA(+)-LACTATE ANTIPORTER"/>
    <property type="match status" value="1"/>
</dbReference>
<proteinExistence type="inferred from homology"/>
<dbReference type="Pfam" id="PF03553">
    <property type="entry name" value="Na_H_antiporter"/>
    <property type="match status" value="2"/>
</dbReference>
<feature type="transmembrane region" description="Helical" evidence="9">
    <location>
        <begin position="231"/>
        <end position="264"/>
    </location>
</feature>
<evidence type="ECO:0000256" key="3">
    <source>
        <dbReference type="ARBA" id="ARBA00022449"/>
    </source>
</evidence>
<accession>A0A1E5UDD6</accession>
<feature type="transmembrane region" description="Helical" evidence="9">
    <location>
        <begin position="33"/>
        <end position="50"/>
    </location>
</feature>
<comment type="similarity">
    <text evidence="8">Belongs to the NhaC Na(+)/H(+) (TC 2.A.35) antiporter family.</text>
</comment>
<keyword evidence="4" id="KW-1003">Cell membrane</keyword>
<keyword evidence="7 9" id="KW-0472">Membrane</keyword>
<sequence length="439" mass="46292">MNHTKANFLSLLPFLIFVGTFLGAGIVLQDFYALPSPIAVSIGIIAAFAMSRLPHQEKIKTFLHGCGESSVLTMCIIYLLAGAFSTVAQVSGSVDAVVNIGLTYISADYYALGIFLLASFLSLSSGTSVGAIVALGPIAIQLAQKSGADLNLIGASLLGGAMFGDNLSVISDTTIAAAQTLGSSMKDKFRTNFYLAAPAVVLTVVILLFIGFSNPVAPITYTPTPISWELIFPYLVVLVLAFLGLDVFLVLVIGIFLAGAIGLWQGNLTWLSFAKASYEGFTSMTEIFLLSLLTGGLAALVEKAGGIQYLLNKIEAKISSAKSAQLGAGLITGLVNLCIANNTVSILISGKVLRPISERFEVPARKMASVIDIFACIVQGLLPYGAQVLLIIGYSKNKINYVDMLSHSYYLGLLLVMVLGSMFLGKSRNKVPSIGSGIC</sequence>
<evidence type="ECO:0000256" key="7">
    <source>
        <dbReference type="ARBA" id="ARBA00023136"/>
    </source>
</evidence>
<comment type="caution">
    <text evidence="11">The sequence shown here is derived from an EMBL/GenBank/DDBJ whole genome shotgun (WGS) entry which is preliminary data.</text>
</comment>
<keyword evidence="6 9" id="KW-1133">Transmembrane helix</keyword>
<keyword evidence="12" id="KW-1185">Reference proteome</keyword>
<dbReference type="EMBL" id="MKGI01000064">
    <property type="protein sequence ID" value="OEL10931.1"/>
    <property type="molecule type" value="Genomic_DNA"/>
</dbReference>
<evidence type="ECO:0000256" key="5">
    <source>
        <dbReference type="ARBA" id="ARBA00022692"/>
    </source>
</evidence>
<feature type="domain" description="Na+/H+ antiporter NhaC-like C-terminal" evidence="10">
    <location>
        <begin position="220"/>
        <end position="425"/>
    </location>
</feature>
<dbReference type="PATRIC" id="fig|237258.4.peg.99"/>